<accession>A0AAU9XIJ7</accession>
<proteinExistence type="predicted"/>
<dbReference type="Proteomes" id="UP001159428">
    <property type="component" value="Unassembled WGS sequence"/>
</dbReference>
<feature type="transmembrane region" description="Helical" evidence="5">
    <location>
        <begin position="20"/>
        <end position="39"/>
    </location>
</feature>
<evidence type="ECO:0000256" key="5">
    <source>
        <dbReference type="SAM" id="Phobius"/>
    </source>
</evidence>
<feature type="transmembrane region" description="Helical" evidence="5">
    <location>
        <begin position="201"/>
        <end position="222"/>
    </location>
</feature>
<dbReference type="GO" id="GO:0005737">
    <property type="term" value="C:cytoplasm"/>
    <property type="evidence" value="ECO:0007669"/>
    <property type="project" value="UniProtKB-SubCell"/>
</dbReference>
<protein>
    <recommendedName>
        <fullName evidence="6">NACHT domain-containing protein</fullName>
    </recommendedName>
</protein>
<evidence type="ECO:0000256" key="4">
    <source>
        <dbReference type="SAM" id="MobiDB-lite"/>
    </source>
</evidence>
<dbReference type="InterPro" id="IPR027417">
    <property type="entry name" value="P-loop_NTPase"/>
</dbReference>
<dbReference type="PANTHER" id="PTHR45690:SF19">
    <property type="entry name" value="NACHT, LRR AND PYD DOMAINS-CONTAINING PROTEIN 3"/>
    <property type="match status" value="1"/>
</dbReference>
<feature type="domain" description="NACHT" evidence="6">
    <location>
        <begin position="400"/>
        <end position="546"/>
    </location>
</feature>
<evidence type="ECO:0000256" key="1">
    <source>
        <dbReference type="ARBA" id="ARBA00004496"/>
    </source>
</evidence>
<feature type="region of interest" description="Disordered" evidence="4">
    <location>
        <begin position="242"/>
        <end position="302"/>
    </location>
</feature>
<evidence type="ECO:0000256" key="3">
    <source>
        <dbReference type="ARBA" id="ARBA00022737"/>
    </source>
</evidence>
<dbReference type="PROSITE" id="PS50837">
    <property type="entry name" value="NACHT"/>
    <property type="match status" value="1"/>
</dbReference>
<dbReference type="InterPro" id="IPR038359">
    <property type="entry name" value="Connexin_N_sf"/>
</dbReference>
<dbReference type="InterPro" id="IPR050637">
    <property type="entry name" value="NLRP_innate_immun_reg"/>
</dbReference>
<keyword evidence="2" id="KW-0963">Cytoplasm</keyword>
<comment type="caution">
    <text evidence="7">The sequence shown here is derived from an EMBL/GenBank/DDBJ whole genome shotgun (WGS) entry which is preliminary data.</text>
</comment>
<dbReference type="SUPFAM" id="SSF52540">
    <property type="entry name" value="P-loop containing nucleoside triphosphate hydrolases"/>
    <property type="match status" value="1"/>
</dbReference>
<comment type="subcellular location">
    <subcellularLocation>
        <location evidence="1">Cytoplasm</location>
    </subcellularLocation>
</comment>
<dbReference type="Gene3D" id="3.40.50.300">
    <property type="entry name" value="P-loop containing nucleotide triphosphate hydrolases"/>
    <property type="match status" value="1"/>
</dbReference>
<keyword evidence="3" id="KW-0677">Repeat</keyword>
<evidence type="ECO:0000313" key="8">
    <source>
        <dbReference type="Proteomes" id="UP001159428"/>
    </source>
</evidence>
<dbReference type="EMBL" id="CALNXJ010000045">
    <property type="protein sequence ID" value="CAH3148765.1"/>
    <property type="molecule type" value="Genomic_DNA"/>
</dbReference>
<evidence type="ECO:0000313" key="7">
    <source>
        <dbReference type="EMBL" id="CAH3148765.1"/>
    </source>
</evidence>
<gene>
    <name evidence="7" type="ORF">PMEA_00024090</name>
</gene>
<evidence type="ECO:0000259" key="6">
    <source>
        <dbReference type="PROSITE" id="PS50837"/>
    </source>
</evidence>
<dbReference type="AlphaFoldDB" id="A0AAU9XIJ7"/>
<keyword evidence="5" id="KW-0472">Membrane</keyword>
<keyword evidence="5" id="KW-0812">Transmembrane</keyword>
<dbReference type="InterPro" id="IPR007111">
    <property type="entry name" value="NACHT_NTPase"/>
</dbReference>
<feature type="region of interest" description="Disordered" evidence="4">
    <location>
        <begin position="109"/>
        <end position="128"/>
    </location>
</feature>
<evidence type="ECO:0000256" key="2">
    <source>
        <dbReference type="ARBA" id="ARBA00022490"/>
    </source>
</evidence>
<sequence>MMNFLKELLAPKAFNKSSHVLVLIWYVMGVIFLGIFGEIGNNESTLDFHCGGVTSENIDLVRKKCFEKYDKQYNKYGLPIYGFMLINFFLIGIVCAIYSKLMRSTVDQLTPSTRNSDPEREPLGQENPSTNGEKLFIAYCCQLFAKMVVEVLFMVLQTQLLYPTKFSSKFDCYLTFETNPPENFHECHNQRADRKSFWMRAVLAVNGIFVAVILIEIIYMFARACKERSFLKNSKFLKSHLNPSHEKLHQEPQKRGGRVERGPRQPRVREGRLTQFELHREPQRQNDFVQPRDQDLGSDDIDGHGKPVQLQRFIAQTKKIIKEDTHRLVELLSPFLGPPGEQAGAKFLTLDQIYTNFVVIPNRVMYDFPPDRREQLKVYTRSREESRPKIMEDLLDGRAKKVLIVGRPGIGKTFGFTKFFRDWALDKVFKETSDAKIHFDAAFLMKFRRIKSLNDLSLRELLTHAEHSPSDHLDDEVWKYIQQHPERVLIVFEGFDRFKYDAKMAMPSFRSTSIEEKMPLQVLYQWLVTGKLLKDATVVTTTRPRALSSIAHLKFDKIYEILGLSSEQVKEYVFKYAGDDKQVGETLWLHISSNTSVLSLCYIPVNSFLMCSCLWQIMQFHRSTDIDFPSYFTKVYKIAVKAFYLKHAKGFRDKHFGRKDYESDDLPTEVEDQFSILGRVAFEGIKEGQLILGENEAHGVEDSVLLHRLPDRLTVTSDQEEQFCFINLTIQEFFAARHIANTMNVPELRNFVSENMQNGRWQLVFHFLSGLMSESER</sequence>
<dbReference type="PANTHER" id="PTHR45690">
    <property type="entry name" value="NACHT, LRR AND PYD DOMAINS-CONTAINING PROTEIN 12"/>
    <property type="match status" value="1"/>
</dbReference>
<dbReference type="Pfam" id="PF05729">
    <property type="entry name" value="NACHT"/>
    <property type="match status" value="1"/>
</dbReference>
<dbReference type="Gene3D" id="1.20.1440.80">
    <property type="entry name" value="Gap junction channel protein cysteine-rich domain"/>
    <property type="match status" value="1"/>
</dbReference>
<reference evidence="7 8" key="1">
    <citation type="submission" date="2022-05" db="EMBL/GenBank/DDBJ databases">
        <authorList>
            <consortium name="Genoscope - CEA"/>
            <person name="William W."/>
        </authorList>
    </citation>
    <scope>NUCLEOTIDE SEQUENCE [LARGE SCALE GENOMIC DNA]</scope>
</reference>
<dbReference type="Pfam" id="PF00029">
    <property type="entry name" value="Connexin"/>
    <property type="match status" value="1"/>
</dbReference>
<dbReference type="InterPro" id="IPR013092">
    <property type="entry name" value="Connexin_N"/>
</dbReference>
<organism evidence="7 8">
    <name type="scientific">Pocillopora meandrina</name>
    <dbReference type="NCBI Taxonomy" id="46732"/>
    <lineage>
        <taxon>Eukaryota</taxon>
        <taxon>Metazoa</taxon>
        <taxon>Cnidaria</taxon>
        <taxon>Anthozoa</taxon>
        <taxon>Hexacorallia</taxon>
        <taxon>Scleractinia</taxon>
        <taxon>Astrocoeniina</taxon>
        <taxon>Pocilloporidae</taxon>
        <taxon>Pocillopora</taxon>
    </lineage>
</organism>
<name>A0AAU9XIJ7_9CNID</name>
<keyword evidence="5" id="KW-1133">Transmembrane helix</keyword>
<keyword evidence="8" id="KW-1185">Reference proteome</keyword>
<feature type="transmembrane region" description="Helical" evidence="5">
    <location>
        <begin position="78"/>
        <end position="99"/>
    </location>
</feature>
<feature type="compositionally biased region" description="Basic and acidic residues" evidence="4">
    <location>
        <begin position="243"/>
        <end position="302"/>
    </location>
</feature>